<dbReference type="RefSeq" id="WP_341375211.1">
    <property type="nucleotide sequence ID" value="NZ_JBBUTF010000014.1"/>
</dbReference>
<evidence type="ECO:0000259" key="1">
    <source>
        <dbReference type="Pfam" id="PF13474"/>
    </source>
</evidence>
<reference evidence="2 3" key="1">
    <citation type="submission" date="2024-04" db="EMBL/GenBank/DDBJ databases">
        <title>Novel species of the genus Ideonella isolated from streams.</title>
        <authorList>
            <person name="Lu H."/>
        </authorList>
    </citation>
    <scope>NUCLEOTIDE SEQUENCE [LARGE SCALE GENOMIC DNA]</scope>
    <source>
        <strain evidence="2 3">BYS139W</strain>
    </source>
</reference>
<comment type="caution">
    <text evidence="2">The sequence shown here is derived from an EMBL/GenBank/DDBJ whole genome shotgun (WGS) entry which is preliminary data.</text>
</comment>
<keyword evidence="3" id="KW-1185">Reference proteome</keyword>
<accession>A0ABU9BBY6</accession>
<dbReference type="PANTHER" id="PTHR34957">
    <property type="entry name" value="NUCLEAR TRANSPORT FACTOR 2 (NTF2) FAMILY PROTEIN"/>
    <property type="match status" value="1"/>
</dbReference>
<dbReference type="Pfam" id="PF13474">
    <property type="entry name" value="SnoaL_3"/>
    <property type="match status" value="1"/>
</dbReference>
<dbReference type="PANTHER" id="PTHR34957:SF1">
    <property type="entry name" value="NUCLEAR TRANSPORT FACTOR 2 (NTF2) FAMILY PROTEIN"/>
    <property type="match status" value="1"/>
</dbReference>
<name>A0ABU9BBY6_9BURK</name>
<sequence length="147" mass="16076">MSRAPAVHLLASPDDVEVQFYEALREADLDKLMALWADDDEVVCVHPGGPRLIGIGAIRVAFEAMFQNGPVRAVPERVRRVQTLDSAMHNLVERVEFMSAEGPRTGHVLATNVYVKTPAGWRIVAHHASPGTEAEVPEIIEAPAVLH</sequence>
<evidence type="ECO:0000313" key="3">
    <source>
        <dbReference type="Proteomes" id="UP001368500"/>
    </source>
</evidence>
<dbReference type="SUPFAM" id="SSF54427">
    <property type="entry name" value="NTF2-like"/>
    <property type="match status" value="1"/>
</dbReference>
<organism evidence="2 3">
    <name type="scientific">Pseudaquabacterium rugosum</name>
    <dbReference type="NCBI Taxonomy" id="2984194"/>
    <lineage>
        <taxon>Bacteria</taxon>
        <taxon>Pseudomonadati</taxon>
        <taxon>Pseudomonadota</taxon>
        <taxon>Betaproteobacteria</taxon>
        <taxon>Burkholderiales</taxon>
        <taxon>Sphaerotilaceae</taxon>
        <taxon>Pseudaquabacterium</taxon>
    </lineage>
</organism>
<feature type="domain" description="SnoaL-like" evidence="1">
    <location>
        <begin position="18"/>
        <end position="130"/>
    </location>
</feature>
<dbReference type="Gene3D" id="3.10.450.50">
    <property type="match status" value="1"/>
</dbReference>
<gene>
    <name evidence="2" type="ORF">AACH11_15815</name>
</gene>
<proteinExistence type="predicted"/>
<dbReference type="InterPro" id="IPR032710">
    <property type="entry name" value="NTF2-like_dom_sf"/>
</dbReference>
<evidence type="ECO:0000313" key="2">
    <source>
        <dbReference type="EMBL" id="MEK8027431.1"/>
    </source>
</evidence>
<dbReference type="InterPro" id="IPR037401">
    <property type="entry name" value="SnoaL-like"/>
</dbReference>
<protein>
    <submittedName>
        <fullName evidence="2">AtzH-like domain-containing protein</fullName>
    </submittedName>
</protein>
<dbReference type="Proteomes" id="UP001368500">
    <property type="component" value="Unassembled WGS sequence"/>
</dbReference>
<dbReference type="EMBL" id="JBBUTF010000014">
    <property type="protein sequence ID" value="MEK8027431.1"/>
    <property type="molecule type" value="Genomic_DNA"/>
</dbReference>